<dbReference type="InterPro" id="IPR016140">
    <property type="entry name" value="Bifunc_inhib/LTP/seed_store"/>
</dbReference>
<accession>A0AAD9XWA1</accession>
<feature type="domain" description="Bifunctional inhibitor/plant lipid transfer protein/seed storage helical" evidence="2">
    <location>
        <begin position="93"/>
        <end position="181"/>
    </location>
</feature>
<evidence type="ECO:0000259" key="2">
    <source>
        <dbReference type="Pfam" id="PF00234"/>
    </source>
</evidence>
<evidence type="ECO:0000313" key="3">
    <source>
        <dbReference type="EMBL" id="KAK2665933.1"/>
    </source>
</evidence>
<name>A0AAD9XWA1_9ROSI</name>
<dbReference type="GO" id="GO:0008289">
    <property type="term" value="F:lipid binding"/>
    <property type="evidence" value="ECO:0007669"/>
    <property type="project" value="InterPro"/>
</dbReference>
<comment type="caution">
    <text evidence="3">The sequence shown here is derived from an EMBL/GenBank/DDBJ whole genome shotgun (WGS) entry which is preliminary data.</text>
</comment>
<organism evidence="3 4">
    <name type="scientific">Dipteronia dyeriana</name>
    <dbReference type="NCBI Taxonomy" id="168575"/>
    <lineage>
        <taxon>Eukaryota</taxon>
        <taxon>Viridiplantae</taxon>
        <taxon>Streptophyta</taxon>
        <taxon>Embryophyta</taxon>
        <taxon>Tracheophyta</taxon>
        <taxon>Spermatophyta</taxon>
        <taxon>Magnoliopsida</taxon>
        <taxon>eudicotyledons</taxon>
        <taxon>Gunneridae</taxon>
        <taxon>Pentapetalae</taxon>
        <taxon>rosids</taxon>
        <taxon>malvids</taxon>
        <taxon>Sapindales</taxon>
        <taxon>Sapindaceae</taxon>
        <taxon>Hippocastanoideae</taxon>
        <taxon>Acereae</taxon>
        <taxon>Dipteronia</taxon>
    </lineage>
</organism>
<dbReference type="PRINTS" id="PR00382">
    <property type="entry name" value="LIPIDTRNSFER"/>
</dbReference>
<dbReference type="EMBL" id="JANJYI010000001">
    <property type="protein sequence ID" value="KAK2665933.1"/>
    <property type="molecule type" value="Genomic_DNA"/>
</dbReference>
<dbReference type="InterPro" id="IPR000528">
    <property type="entry name" value="Plant_nsLTP"/>
</dbReference>
<dbReference type="Pfam" id="PF00234">
    <property type="entry name" value="Tryp_alpha_amyl"/>
    <property type="match status" value="1"/>
</dbReference>
<dbReference type="Proteomes" id="UP001280121">
    <property type="component" value="Unassembled WGS sequence"/>
</dbReference>
<evidence type="ECO:0000256" key="1">
    <source>
        <dbReference type="ARBA" id="ARBA00009748"/>
    </source>
</evidence>
<evidence type="ECO:0000313" key="4">
    <source>
        <dbReference type="Proteomes" id="UP001280121"/>
    </source>
</evidence>
<dbReference type="PANTHER" id="PTHR33076">
    <property type="entry name" value="NON-SPECIFIC LIPID-TRANSFER PROTEIN 2-RELATED"/>
    <property type="match status" value="1"/>
</dbReference>
<dbReference type="GO" id="GO:0006869">
    <property type="term" value="P:lipid transport"/>
    <property type="evidence" value="ECO:0007669"/>
    <property type="project" value="InterPro"/>
</dbReference>
<comment type="similarity">
    <text evidence="1">Belongs to the plant LTP family.</text>
</comment>
<sequence>MEEILPSSVVSPGVSKRRGVSKSMGLMKGHNMILTSSRACEKMKQQNSGVINKVTWNLEDGIVKMFEKVLAVMVVVVAAALLMVEPSKAIISCREVNSLLIPCLNYKGGSVGIPSKSCCNNVKYLTNRALFPGDRQVVFQCIKDQEQQFQDPASITKKASEILGFCRVNFVSVPENPNFNCNR</sequence>
<dbReference type="SUPFAM" id="SSF47699">
    <property type="entry name" value="Bifunctional inhibitor/lipid-transfer protein/seed storage 2S albumin"/>
    <property type="match status" value="1"/>
</dbReference>
<gene>
    <name evidence="3" type="ORF">Ddye_004507</name>
</gene>
<protein>
    <recommendedName>
        <fullName evidence="2">Bifunctional inhibitor/plant lipid transfer protein/seed storage helical domain-containing protein</fullName>
    </recommendedName>
</protein>
<keyword evidence="4" id="KW-1185">Reference proteome</keyword>
<reference evidence="3" key="1">
    <citation type="journal article" date="2023" name="Plant J.">
        <title>Genome sequences and population genomics provide insights into the demographic history, inbreeding, and mutation load of two 'living fossil' tree species of Dipteronia.</title>
        <authorList>
            <person name="Feng Y."/>
            <person name="Comes H.P."/>
            <person name="Chen J."/>
            <person name="Zhu S."/>
            <person name="Lu R."/>
            <person name="Zhang X."/>
            <person name="Li P."/>
            <person name="Qiu J."/>
            <person name="Olsen K.M."/>
            <person name="Qiu Y."/>
        </authorList>
    </citation>
    <scope>NUCLEOTIDE SEQUENCE</scope>
    <source>
        <strain evidence="3">KIB01</strain>
    </source>
</reference>
<dbReference type="Gene3D" id="1.10.110.10">
    <property type="entry name" value="Plant lipid-transfer and hydrophobic proteins"/>
    <property type="match status" value="1"/>
</dbReference>
<dbReference type="AlphaFoldDB" id="A0AAD9XWA1"/>
<proteinExistence type="inferred from homology"/>
<dbReference type="InterPro" id="IPR036312">
    <property type="entry name" value="Bifun_inhib/LTP/seed_sf"/>
</dbReference>